<name>A0ABT5UG84_9GAMM</name>
<dbReference type="RefSeq" id="WP_274691701.1">
    <property type="nucleotide sequence ID" value="NZ_JAPMOU010000061.1"/>
</dbReference>
<comment type="caution">
    <text evidence="1">The sequence shown here is derived from an EMBL/GenBank/DDBJ whole genome shotgun (WGS) entry which is preliminary data.</text>
</comment>
<sequence>MMTDWRFWSFLVACVALILSQLPPLRVLLKKAKLDLELYSRILLYHKVGNPNVLVHLLLRNVGGSAVRIKKIQLDISRDGEKVISLPAQTYIPDVTKTLQSVILASFTLKPEDEWSYHVNFLNYFKRDEDKKYRDAELSLKDEILKKKESVPQNTLVYASENLVLPFKEIFNSKYVWLPGEYKVTFTVITDNTKVNIQKTYRFILFESQSDEMKSYVDDYKTGDGIYFDSAKHSGISVELEEVNNDSL</sequence>
<proteinExistence type="predicted"/>
<accession>A0ABT5UG84</accession>
<reference evidence="1 2" key="1">
    <citation type="submission" date="2022-11" db="EMBL/GenBank/DDBJ databases">
        <title>Spartinivicinus poritis sp. nov., isolated from scleractinian coral Porites lutea.</title>
        <authorList>
            <person name="Zhang G."/>
            <person name="Cai L."/>
            <person name="Wei Q."/>
        </authorList>
    </citation>
    <scope>NUCLEOTIDE SEQUENCE [LARGE SCALE GENOMIC DNA]</scope>
    <source>
        <strain evidence="1 2">A2-2</strain>
    </source>
</reference>
<evidence type="ECO:0000313" key="1">
    <source>
        <dbReference type="EMBL" id="MDE1465393.1"/>
    </source>
</evidence>
<keyword evidence="2" id="KW-1185">Reference proteome</keyword>
<evidence type="ECO:0000313" key="2">
    <source>
        <dbReference type="Proteomes" id="UP001528823"/>
    </source>
</evidence>
<protein>
    <submittedName>
        <fullName evidence="1">Uncharacterized protein</fullName>
    </submittedName>
</protein>
<dbReference type="EMBL" id="JAPMOU010000061">
    <property type="protein sequence ID" value="MDE1465393.1"/>
    <property type="molecule type" value="Genomic_DNA"/>
</dbReference>
<dbReference type="Proteomes" id="UP001528823">
    <property type="component" value="Unassembled WGS sequence"/>
</dbReference>
<gene>
    <name evidence="1" type="ORF">ORQ98_25835</name>
</gene>
<organism evidence="1 2">
    <name type="scientific">Spartinivicinus poritis</name>
    <dbReference type="NCBI Taxonomy" id="2994640"/>
    <lineage>
        <taxon>Bacteria</taxon>
        <taxon>Pseudomonadati</taxon>
        <taxon>Pseudomonadota</taxon>
        <taxon>Gammaproteobacteria</taxon>
        <taxon>Oceanospirillales</taxon>
        <taxon>Zooshikellaceae</taxon>
        <taxon>Spartinivicinus</taxon>
    </lineage>
</organism>